<comment type="caution">
    <text evidence="1">The sequence shown here is derived from an EMBL/GenBank/DDBJ whole genome shotgun (WGS) entry which is preliminary data.</text>
</comment>
<sequence length="102" mass="11367">PAIIGSRRDQHRRSGAYRPLTPATLAYRQLLLPIEPEEFLVVHKMPLAPKQHMKASISKTAAFMRQRLHPLAKVMVIAAPGFVTDRHTAKAHGFTRPPLSAV</sequence>
<gene>
    <name evidence="1" type="ORF">GGQ73_000001</name>
</gene>
<name>A0A7W6C1K4_9HYPH</name>
<keyword evidence="2" id="KW-1185">Reference proteome</keyword>
<dbReference type="EMBL" id="JACIDV010000001">
    <property type="protein sequence ID" value="MBB3944078.1"/>
    <property type="molecule type" value="Genomic_DNA"/>
</dbReference>
<dbReference type="AlphaFoldDB" id="A0A7W6C1K4"/>
<evidence type="ECO:0000313" key="2">
    <source>
        <dbReference type="Proteomes" id="UP000565286"/>
    </source>
</evidence>
<reference evidence="1 2" key="1">
    <citation type="submission" date="2020-08" db="EMBL/GenBank/DDBJ databases">
        <title>Genomic Encyclopedia of Type Strains, Phase IV (KMG-IV): sequencing the most valuable type-strain genomes for metagenomic binning, comparative biology and taxonomic classification.</title>
        <authorList>
            <person name="Goeker M."/>
        </authorList>
    </citation>
    <scope>NUCLEOTIDE SEQUENCE [LARGE SCALE GENOMIC DNA]</scope>
    <source>
        <strain evidence="1 2">DSM 26438</strain>
    </source>
</reference>
<proteinExistence type="predicted"/>
<accession>A0A7W6C1K4</accession>
<organism evidence="1 2">
    <name type="scientific">Rhizobium skierniewicense</name>
    <dbReference type="NCBI Taxonomy" id="984260"/>
    <lineage>
        <taxon>Bacteria</taxon>
        <taxon>Pseudomonadati</taxon>
        <taxon>Pseudomonadota</taxon>
        <taxon>Alphaproteobacteria</taxon>
        <taxon>Hyphomicrobiales</taxon>
        <taxon>Rhizobiaceae</taxon>
        <taxon>Rhizobium/Agrobacterium group</taxon>
        <taxon>Rhizobium</taxon>
    </lineage>
</organism>
<dbReference type="Proteomes" id="UP000565286">
    <property type="component" value="Unassembled WGS sequence"/>
</dbReference>
<feature type="non-terminal residue" evidence="1">
    <location>
        <position position="1"/>
    </location>
</feature>
<protein>
    <submittedName>
        <fullName evidence="1">Uncharacterized protein</fullName>
    </submittedName>
</protein>
<evidence type="ECO:0000313" key="1">
    <source>
        <dbReference type="EMBL" id="MBB3944078.1"/>
    </source>
</evidence>